<feature type="region of interest" description="Disordered" evidence="6">
    <location>
        <begin position="126"/>
        <end position="158"/>
    </location>
</feature>
<evidence type="ECO:0000259" key="7">
    <source>
        <dbReference type="SMART" id="SM00988"/>
    </source>
</evidence>
<dbReference type="InterPro" id="IPR012406">
    <property type="entry name" value="UreE"/>
</dbReference>
<comment type="function">
    <text evidence="5">Involved in urease metallocenter assembly. Binds nickel. Probably functions as a nickel donor during metallocenter assembly.</text>
</comment>
<dbReference type="HAMAP" id="MF_00822">
    <property type="entry name" value="UreE"/>
    <property type="match status" value="1"/>
</dbReference>
<keyword evidence="3 5" id="KW-0533">Nickel</keyword>
<keyword evidence="2 5" id="KW-0963">Cytoplasm</keyword>
<dbReference type="InterPro" id="IPR004029">
    <property type="entry name" value="UreE_N"/>
</dbReference>
<dbReference type="GO" id="GO:0006457">
    <property type="term" value="P:protein folding"/>
    <property type="evidence" value="ECO:0007669"/>
    <property type="project" value="InterPro"/>
</dbReference>
<dbReference type="Gene3D" id="3.30.70.790">
    <property type="entry name" value="UreE, C-terminal domain"/>
    <property type="match status" value="1"/>
</dbReference>
<dbReference type="Gene3D" id="2.60.260.20">
    <property type="entry name" value="Urease metallochaperone UreE, N-terminal domain"/>
    <property type="match status" value="1"/>
</dbReference>
<evidence type="ECO:0000256" key="3">
    <source>
        <dbReference type="ARBA" id="ARBA00022596"/>
    </source>
</evidence>
<dbReference type="RefSeq" id="WP_169639585.1">
    <property type="nucleotide sequence ID" value="NZ_CP048788.1"/>
</dbReference>
<dbReference type="EMBL" id="CP048788">
    <property type="protein sequence ID" value="QJF50369.1"/>
    <property type="molecule type" value="Genomic_DNA"/>
</dbReference>
<dbReference type="GO" id="GO:0051082">
    <property type="term" value="F:unfolded protein binding"/>
    <property type="evidence" value="ECO:0007669"/>
    <property type="project" value="UniProtKB-UniRule"/>
</dbReference>
<organism evidence="8 9">
    <name type="scientific">Roseobacter ponti</name>
    <dbReference type="NCBI Taxonomy" id="1891787"/>
    <lineage>
        <taxon>Bacteria</taxon>
        <taxon>Pseudomonadati</taxon>
        <taxon>Pseudomonadota</taxon>
        <taxon>Alphaproteobacteria</taxon>
        <taxon>Rhodobacterales</taxon>
        <taxon>Roseobacteraceae</taxon>
        <taxon>Roseobacter</taxon>
    </lineage>
</organism>
<reference evidence="8 9" key="1">
    <citation type="submission" date="2020-02" db="EMBL/GenBank/DDBJ databases">
        <title>Genome sequence of Roseobacter ponti.</title>
        <authorList>
            <person name="Hollensteiner J."/>
            <person name="Schneider D."/>
            <person name="Poehlein A."/>
            <person name="Daniel R."/>
        </authorList>
    </citation>
    <scope>NUCLEOTIDE SEQUENCE [LARGE SCALE GENOMIC DNA]</scope>
    <source>
        <strain evidence="8 9">DSM 106830</strain>
    </source>
</reference>
<dbReference type="GO" id="GO:0016151">
    <property type="term" value="F:nickel cation binding"/>
    <property type="evidence" value="ECO:0007669"/>
    <property type="project" value="UniProtKB-UniRule"/>
</dbReference>
<dbReference type="Proteomes" id="UP000503308">
    <property type="component" value="Chromosome"/>
</dbReference>
<evidence type="ECO:0000256" key="4">
    <source>
        <dbReference type="ARBA" id="ARBA00023186"/>
    </source>
</evidence>
<evidence type="ECO:0000256" key="2">
    <source>
        <dbReference type="ARBA" id="ARBA00022490"/>
    </source>
</evidence>
<dbReference type="Pfam" id="PF05194">
    <property type="entry name" value="UreE_C"/>
    <property type="match status" value="1"/>
</dbReference>
<dbReference type="InterPro" id="IPR007864">
    <property type="entry name" value="UreE_C_dom"/>
</dbReference>
<comment type="subcellular location">
    <subcellularLocation>
        <location evidence="1 5">Cytoplasm</location>
    </subcellularLocation>
</comment>
<dbReference type="KEGG" id="rpon:G3256_03910"/>
<dbReference type="AlphaFoldDB" id="A0A858SNE9"/>
<dbReference type="GO" id="GO:0065003">
    <property type="term" value="P:protein-containing complex assembly"/>
    <property type="evidence" value="ECO:0007669"/>
    <property type="project" value="InterPro"/>
</dbReference>
<dbReference type="Pfam" id="PF02814">
    <property type="entry name" value="UreE_N"/>
    <property type="match status" value="1"/>
</dbReference>
<evidence type="ECO:0000256" key="5">
    <source>
        <dbReference type="HAMAP-Rule" id="MF_00822"/>
    </source>
</evidence>
<dbReference type="GO" id="GO:0019627">
    <property type="term" value="P:urea metabolic process"/>
    <property type="evidence" value="ECO:0007669"/>
    <property type="project" value="InterPro"/>
</dbReference>
<accession>A0A858SNE9</accession>
<evidence type="ECO:0000313" key="8">
    <source>
        <dbReference type="EMBL" id="QJF50369.1"/>
    </source>
</evidence>
<protein>
    <recommendedName>
        <fullName evidence="5">Urease accessory protein UreE</fullName>
    </recommendedName>
</protein>
<feature type="domain" description="UreE urease accessory N-terminal" evidence="7">
    <location>
        <begin position="1"/>
        <end position="64"/>
    </location>
</feature>
<proteinExistence type="inferred from homology"/>
<gene>
    <name evidence="5" type="primary">ureE</name>
    <name evidence="8" type="ORF">G3256_03910</name>
</gene>
<feature type="compositionally biased region" description="Basic and acidic residues" evidence="6">
    <location>
        <begin position="141"/>
        <end position="158"/>
    </location>
</feature>
<sequence>MQTAQSVVSSAAAVTDHVSLDYGARFLRRRVVTTQTGAQVLVDLPKTTSLTHGDALQTAAGDLIGVLAAPEPLLEVTGAGLHRIAWHIGNRHTPCQIEETRLLIQRDHVMADMLAKLGAHVHEVTEPFTPEGGAYGHGRTHGHDHSHQHGPEDHTHEH</sequence>
<comment type="similarity">
    <text evidence="5">Belongs to the UreE family.</text>
</comment>
<name>A0A858SNE9_9RHOB</name>
<dbReference type="PIRSF" id="PIRSF036402">
    <property type="entry name" value="Ureas_acces_UreE"/>
    <property type="match status" value="1"/>
</dbReference>
<keyword evidence="9" id="KW-1185">Reference proteome</keyword>
<dbReference type="InterPro" id="IPR036118">
    <property type="entry name" value="UreE_N_sf"/>
</dbReference>
<keyword evidence="4 5" id="KW-0143">Chaperone</keyword>
<evidence type="ECO:0000256" key="6">
    <source>
        <dbReference type="SAM" id="MobiDB-lite"/>
    </source>
</evidence>
<dbReference type="CDD" id="cd00571">
    <property type="entry name" value="UreE"/>
    <property type="match status" value="1"/>
</dbReference>
<dbReference type="SUPFAM" id="SSF69737">
    <property type="entry name" value="Urease metallochaperone UreE, C-terminal domain"/>
    <property type="match status" value="1"/>
</dbReference>
<evidence type="ECO:0000256" key="1">
    <source>
        <dbReference type="ARBA" id="ARBA00004496"/>
    </source>
</evidence>
<dbReference type="SMART" id="SM00988">
    <property type="entry name" value="UreE_N"/>
    <property type="match status" value="1"/>
</dbReference>
<dbReference type="GO" id="GO:0005737">
    <property type="term" value="C:cytoplasm"/>
    <property type="evidence" value="ECO:0007669"/>
    <property type="project" value="UniProtKB-SubCell"/>
</dbReference>
<dbReference type="SUPFAM" id="SSF69287">
    <property type="entry name" value="Urease metallochaperone UreE, N-terminal domain"/>
    <property type="match status" value="1"/>
</dbReference>
<evidence type="ECO:0000313" key="9">
    <source>
        <dbReference type="Proteomes" id="UP000503308"/>
    </source>
</evidence>